<dbReference type="SMART" id="SM00986">
    <property type="entry name" value="UDG"/>
    <property type="match status" value="1"/>
</dbReference>
<dbReference type="AlphaFoldDB" id="A0A7U3ZSC1"/>
<evidence type="ECO:0000256" key="8">
    <source>
        <dbReference type="HAMAP-Rule" id="MF_00148"/>
    </source>
</evidence>
<evidence type="ECO:0000256" key="7">
    <source>
        <dbReference type="ARBA" id="ARBA00023204"/>
    </source>
</evidence>
<gene>
    <name evidence="8 12" type="primary">ung</name>
    <name evidence="12" type="ordered locus">MPUT_0259</name>
</gene>
<keyword evidence="7 8" id="KW-0234">DNA repair</keyword>
<dbReference type="Pfam" id="PF03167">
    <property type="entry name" value="UDG"/>
    <property type="match status" value="1"/>
</dbReference>
<accession>A0A7U3ZSC1</accession>
<dbReference type="NCBIfam" id="TIGR00628">
    <property type="entry name" value="ung"/>
    <property type="match status" value="1"/>
</dbReference>
<dbReference type="EC" id="3.2.2.27" evidence="4 8"/>
<dbReference type="SUPFAM" id="SSF52141">
    <property type="entry name" value="Uracil-DNA glycosylase-like"/>
    <property type="match status" value="1"/>
</dbReference>
<dbReference type="EMBL" id="CP003021">
    <property type="protein sequence ID" value="AEM68641.1"/>
    <property type="molecule type" value="Genomic_DNA"/>
</dbReference>
<dbReference type="PROSITE" id="PS00130">
    <property type="entry name" value="U_DNA_GLYCOSYLASE"/>
    <property type="match status" value="1"/>
</dbReference>
<dbReference type="CDD" id="cd10027">
    <property type="entry name" value="UDG-F1-like"/>
    <property type="match status" value="1"/>
</dbReference>
<protein>
    <recommendedName>
        <fullName evidence="4 8">Uracil-DNA glycosylase</fullName>
        <shortName evidence="8">UDG</shortName>
        <ecNumber evidence="4 8">3.2.2.27</ecNumber>
    </recommendedName>
</protein>
<dbReference type="InterPro" id="IPR018085">
    <property type="entry name" value="Ura-DNA_Glyclase_AS"/>
</dbReference>
<evidence type="ECO:0000256" key="6">
    <source>
        <dbReference type="ARBA" id="ARBA00022801"/>
    </source>
</evidence>
<evidence type="ECO:0000256" key="2">
    <source>
        <dbReference type="ARBA" id="ARBA00002631"/>
    </source>
</evidence>
<dbReference type="SMART" id="SM00987">
    <property type="entry name" value="UreE_C"/>
    <property type="match status" value="1"/>
</dbReference>
<evidence type="ECO:0000313" key="13">
    <source>
        <dbReference type="Proteomes" id="UP000008907"/>
    </source>
</evidence>
<evidence type="ECO:0000256" key="1">
    <source>
        <dbReference type="ARBA" id="ARBA00001400"/>
    </source>
</evidence>
<dbReference type="NCBIfam" id="NF003588">
    <property type="entry name" value="PRK05254.1-1"/>
    <property type="match status" value="1"/>
</dbReference>
<dbReference type="InterPro" id="IPR005122">
    <property type="entry name" value="Uracil-DNA_glycosylase-like"/>
</dbReference>
<dbReference type="PANTHER" id="PTHR11264">
    <property type="entry name" value="URACIL-DNA GLYCOSYLASE"/>
    <property type="match status" value="1"/>
</dbReference>
<evidence type="ECO:0000313" key="12">
    <source>
        <dbReference type="EMBL" id="AEM68641.1"/>
    </source>
</evidence>
<evidence type="ECO:0000259" key="11">
    <source>
        <dbReference type="SMART" id="SM00986"/>
    </source>
</evidence>
<dbReference type="InterPro" id="IPR002043">
    <property type="entry name" value="UDG_fam1"/>
</dbReference>
<evidence type="ECO:0000256" key="9">
    <source>
        <dbReference type="PROSITE-ProRule" id="PRU10072"/>
    </source>
</evidence>
<keyword evidence="6 8" id="KW-0378">Hydrolase</keyword>
<reference evidence="12 13" key="1">
    <citation type="journal article" date="2011" name="J. Bacteriol.">
        <title>Genome Sequence of Mycoplasma putrefaciens Type Strain KS1.</title>
        <authorList>
            <person name="Calcutt M.J."/>
            <person name="Foecking M.F."/>
        </authorList>
    </citation>
    <scope>NUCLEOTIDE SEQUENCE [LARGE SCALE GENOMIC DNA]</scope>
    <source>
        <strain evidence="13">ATCC 15718 / NCTC 10155 / C30 KS-1 / KS-1</strain>
    </source>
</reference>
<dbReference type="KEGG" id="mpf:MPUT_0259"/>
<dbReference type="GO" id="GO:0005737">
    <property type="term" value="C:cytoplasm"/>
    <property type="evidence" value="ECO:0007669"/>
    <property type="project" value="UniProtKB-SubCell"/>
</dbReference>
<name>A0A7U3ZSC1_MYCPK</name>
<dbReference type="HAMAP" id="MF_00148">
    <property type="entry name" value="UDG"/>
    <property type="match status" value="1"/>
</dbReference>
<proteinExistence type="inferred from homology"/>
<feature type="domain" description="Uracil-DNA glycosylase-like" evidence="11">
    <location>
        <begin position="47"/>
        <end position="207"/>
    </location>
</feature>
<evidence type="ECO:0000256" key="10">
    <source>
        <dbReference type="RuleBase" id="RU003780"/>
    </source>
</evidence>
<comment type="catalytic activity">
    <reaction evidence="1 8 10">
        <text>Hydrolyzes single-stranded DNA or mismatched double-stranded DNA and polynucleotides, releasing free uracil.</text>
        <dbReference type="EC" id="3.2.2.27"/>
    </reaction>
</comment>
<comment type="function">
    <text evidence="2 8 10">Excises uracil residues from the DNA which can arise as a result of misincorporation of dUMP residues by DNA polymerase or due to deamination of cytosine.</text>
</comment>
<dbReference type="Gene3D" id="3.40.470.10">
    <property type="entry name" value="Uracil-DNA glycosylase-like domain"/>
    <property type="match status" value="1"/>
</dbReference>
<dbReference type="GO" id="GO:0097510">
    <property type="term" value="P:base-excision repair, AP site formation via deaminated base removal"/>
    <property type="evidence" value="ECO:0007669"/>
    <property type="project" value="TreeGrafter"/>
</dbReference>
<evidence type="ECO:0000256" key="5">
    <source>
        <dbReference type="ARBA" id="ARBA00022763"/>
    </source>
</evidence>
<feature type="active site" description="Proton acceptor" evidence="8 9">
    <location>
        <position position="62"/>
    </location>
</feature>
<comment type="similarity">
    <text evidence="3 8 10">Belongs to the uracil-DNA glycosylase (UDG) superfamily. UNG family.</text>
</comment>
<dbReference type="NCBIfam" id="NF003592">
    <property type="entry name" value="PRK05254.1-5"/>
    <property type="match status" value="1"/>
</dbReference>
<keyword evidence="5 8" id="KW-0227">DNA damage</keyword>
<sequence>MNKINQSWLTLFERLAIKDQINNLLDQVYNSNQVVFPSRKDVLKLFELSDFNKIKVVIIGQDPYHDFNQANGIAFSVNQTVSAPPSLKNIFKELKADLQIDHFNNHSLENWVKQGVLLINTCWTVAAHQPGSHNNLGWQKITKIILENVVLNNKKVIFCLWGNYAKQVYHSLDHKPDYVISSAHPSPFSYHKGFQNTKPFSKINNKLTELNLEIIDWSK</sequence>
<dbReference type="InterPro" id="IPR036895">
    <property type="entry name" value="Uracil-DNA_glycosylase-like_sf"/>
</dbReference>
<dbReference type="GO" id="GO:0004844">
    <property type="term" value="F:uracil DNA N-glycosylase activity"/>
    <property type="evidence" value="ECO:0007669"/>
    <property type="project" value="UniProtKB-UniRule"/>
</dbReference>
<dbReference type="RefSeq" id="WP_014034997.1">
    <property type="nucleotide sequence ID" value="NC_015946.1"/>
</dbReference>
<comment type="subcellular location">
    <subcellularLocation>
        <location evidence="8">Cytoplasm</location>
    </subcellularLocation>
</comment>
<dbReference type="Proteomes" id="UP000008907">
    <property type="component" value="Chromosome"/>
</dbReference>
<keyword evidence="8" id="KW-0963">Cytoplasm</keyword>
<evidence type="ECO:0000256" key="3">
    <source>
        <dbReference type="ARBA" id="ARBA00008184"/>
    </source>
</evidence>
<dbReference type="NCBIfam" id="NF003589">
    <property type="entry name" value="PRK05254.1-2"/>
    <property type="match status" value="1"/>
</dbReference>
<dbReference type="PANTHER" id="PTHR11264:SF7">
    <property type="entry name" value="URACIL-DNA GLYCOSYLASE"/>
    <property type="match status" value="1"/>
</dbReference>
<organism evidence="12 13">
    <name type="scientific">Mycoplasma putrefaciens (strain ATCC 15718 / NCTC 10155 / C30 KS-1 / KS-1)</name>
    <dbReference type="NCBI Taxonomy" id="743965"/>
    <lineage>
        <taxon>Bacteria</taxon>
        <taxon>Bacillati</taxon>
        <taxon>Mycoplasmatota</taxon>
        <taxon>Mollicutes</taxon>
        <taxon>Mycoplasmataceae</taxon>
        <taxon>Mycoplasma</taxon>
    </lineage>
</organism>
<evidence type="ECO:0000256" key="4">
    <source>
        <dbReference type="ARBA" id="ARBA00012030"/>
    </source>
</evidence>